<feature type="compositionally biased region" description="Basic and acidic residues" evidence="1">
    <location>
        <begin position="358"/>
        <end position="398"/>
    </location>
</feature>
<feature type="region of interest" description="Disordered" evidence="1">
    <location>
        <begin position="576"/>
        <end position="623"/>
    </location>
</feature>
<feature type="domain" description="Retroviral polymerase SH3-like" evidence="2">
    <location>
        <begin position="269"/>
        <end position="324"/>
    </location>
</feature>
<dbReference type="EMBL" id="BKCJ010002616">
    <property type="protein sequence ID" value="GEU49790.1"/>
    <property type="molecule type" value="Genomic_DNA"/>
</dbReference>
<gene>
    <name evidence="3" type="ORF">Tci_021768</name>
</gene>
<organism evidence="3">
    <name type="scientific">Tanacetum cinerariifolium</name>
    <name type="common">Dalmatian daisy</name>
    <name type="synonym">Chrysanthemum cinerariifolium</name>
    <dbReference type="NCBI Taxonomy" id="118510"/>
    <lineage>
        <taxon>Eukaryota</taxon>
        <taxon>Viridiplantae</taxon>
        <taxon>Streptophyta</taxon>
        <taxon>Embryophyta</taxon>
        <taxon>Tracheophyta</taxon>
        <taxon>Spermatophyta</taxon>
        <taxon>Magnoliopsida</taxon>
        <taxon>eudicotyledons</taxon>
        <taxon>Gunneridae</taxon>
        <taxon>Pentapetalae</taxon>
        <taxon>asterids</taxon>
        <taxon>campanulids</taxon>
        <taxon>Asterales</taxon>
        <taxon>Asteraceae</taxon>
        <taxon>Asteroideae</taxon>
        <taxon>Anthemideae</taxon>
        <taxon>Anthemidinae</taxon>
        <taxon>Tanacetum</taxon>
    </lineage>
</organism>
<accession>A0A6L2KM03</accession>
<sequence length="623" mass="71334">MDQDSAHMVVASKVLMLKPGEFEIWRMRIKQYIQMMDYALWEVIENGATLPQIQVMEGVTTVMPITSVADKAQRRVEVKERITLMMGISNEHQLKFNSIKNAKQLLQAIEKRFGEKLSQEDVNQKLLRSLSPEWNTHVVMWRNKTDLDTMSMDDLYNNLKDLEQIHLDDIEEVDLRWQMDMLTMRAKRFLKKTGRKLTINRNESLGIDLDEFPVKPVNENKSSEEETQAVRKNTMKKLMEDMLLLEGTPKGGNYRKRTPTLSLIRPFGCPVTILNTKDHLEKFDGKADEGFFIGYSMNSKAFRVFNSRTRIVEENLHIRFNENTPNVVGSRPDWLFDIDTPTRIRNYKPVVAGTRSNDFADPKSSHDDGFKPSSNDGKKVDEDPSKENKCNEQEKKDNINSNNNVNTISLTVNVAGTNKDNELSFDPNMPALEDVDTFDFSNKNEDNDIVADINNKDTTIQVSHILTIRIHKDHPPIKPRQQEITARKAVKKVRTIGRTLIDLKTIKKLIEDMLLLEETPKKGKLQENVPLKLADERFFVGYSMNSKAFRVFNSGTRIVEENLHIRFSENTPNVVGTQSNDFAGTKVSDNADPKSSHDDVLKPSSNDGKKVDEGPSKENECND</sequence>
<reference evidence="3" key="1">
    <citation type="journal article" date="2019" name="Sci. Rep.">
        <title>Draft genome of Tanacetum cinerariifolium, the natural source of mosquito coil.</title>
        <authorList>
            <person name="Yamashiro T."/>
            <person name="Shiraishi A."/>
            <person name="Satake H."/>
            <person name="Nakayama K."/>
        </authorList>
    </citation>
    <scope>NUCLEOTIDE SEQUENCE</scope>
</reference>
<dbReference type="AlphaFoldDB" id="A0A6L2KM03"/>
<feature type="compositionally biased region" description="Basic and acidic residues" evidence="1">
    <location>
        <begin position="589"/>
        <end position="623"/>
    </location>
</feature>
<name>A0A6L2KM03_TANCI</name>
<dbReference type="Pfam" id="PF25597">
    <property type="entry name" value="SH3_retrovirus"/>
    <property type="match status" value="1"/>
</dbReference>
<evidence type="ECO:0000259" key="2">
    <source>
        <dbReference type="Pfam" id="PF25597"/>
    </source>
</evidence>
<protein>
    <submittedName>
        <fullName evidence="3">Retrovirus-related Pol polyprotein from transposon TNT 1-94</fullName>
    </submittedName>
</protein>
<comment type="caution">
    <text evidence="3">The sequence shown here is derived from an EMBL/GenBank/DDBJ whole genome shotgun (WGS) entry which is preliminary data.</text>
</comment>
<dbReference type="InterPro" id="IPR057670">
    <property type="entry name" value="SH3_retrovirus"/>
</dbReference>
<evidence type="ECO:0000313" key="3">
    <source>
        <dbReference type="EMBL" id="GEU49790.1"/>
    </source>
</evidence>
<evidence type="ECO:0000256" key="1">
    <source>
        <dbReference type="SAM" id="MobiDB-lite"/>
    </source>
</evidence>
<feature type="region of interest" description="Disordered" evidence="1">
    <location>
        <begin position="353"/>
        <end position="404"/>
    </location>
</feature>
<proteinExistence type="predicted"/>